<feature type="domain" description="N-acetyltransferase" evidence="3">
    <location>
        <begin position="7"/>
        <end position="176"/>
    </location>
</feature>
<dbReference type="PANTHER" id="PTHR43877:SF2">
    <property type="entry name" value="AMINOALKYLPHOSPHONATE N-ACETYLTRANSFERASE-RELATED"/>
    <property type="match status" value="1"/>
</dbReference>
<dbReference type="InterPro" id="IPR050832">
    <property type="entry name" value="Bact_Acetyltransf"/>
</dbReference>
<dbReference type="Gene3D" id="3.40.630.30">
    <property type="match status" value="1"/>
</dbReference>
<evidence type="ECO:0000313" key="5">
    <source>
        <dbReference type="Proteomes" id="UP000654257"/>
    </source>
</evidence>
<evidence type="ECO:0000313" key="4">
    <source>
        <dbReference type="EMBL" id="GGF98936.1"/>
    </source>
</evidence>
<evidence type="ECO:0000259" key="3">
    <source>
        <dbReference type="PROSITE" id="PS51186"/>
    </source>
</evidence>
<keyword evidence="1" id="KW-0808">Transferase</keyword>
<gene>
    <name evidence="4" type="ORF">GCM10007304_11080</name>
</gene>
<dbReference type="Pfam" id="PF00583">
    <property type="entry name" value="Acetyltransf_1"/>
    <property type="match status" value="1"/>
</dbReference>
<dbReference type="PANTHER" id="PTHR43877">
    <property type="entry name" value="AMINOALKYLPHOSPHONATE N-ACETYLTRANSFERASE-RELATED-RELATED"/>
    <property type="match status" value="1"/>
</dbReference>
<dbReference type="AlphaFoldDB" id="A0A917CTB3"/>
<dbReference type="Proteomes" id="UP000654257">
    <property type="component" value="Unassembled WGS sequence"/>
</dbReference>
<reference evidence="4" key="2">
    <citation type="submission" date="2020-09" db="EMBL/GenBank/DDBJ databases">
        <authorList>
            <person name="Sun Q."/>
            <person name="Sedlacek I."/>
        </authorList>
    </citation>
    <scope>NUCLEOTIDE SEQUENCE</scope>
    <source>
        <strain evidence="4">CCM 7905</strain>
    </source>
</reference>
<dbReference type="InterPro" id="IPR016181">
    <property type="entry name" value="Acyl_CoA_acyltransferase"/>
</dbReference>
<evidence type="ECO:0000256" key="1">
    <source>
        <dbReference type="ARBA" id="ARBA00022679"/>
    </source>
</evidence>
<keyword evidence="5" id="KW-1185">Reference proteome</keyword>
<evidence type="ECO:0000256" key="2">
    <source>
        <dbReference type="ARBA" id="ARBA00023315"/>
    </source>
</evidence>
<dbReference type="InterPro" id="IPR000182">
    <property type="entry name" value="GNAT_dom"/>
</dbReference>
<dbReference type="GO" id="GO:0016747">
    <property type="term" value="F:acyltransferase activity, transferring groups other than amino-acyl groups"/>
    <property type="evidence" value="ECO:0007669"/>
    <property type="project" value="InterPro"/>
</dbReference>
<accession>A0A917CTB3</accession>
<dbReference type="PROSITE" id="PS51186">
    <property type="entry name" value="GNAT"/>
    <property type="match status" value="1"/>
</dbReference>
<name>A0A917CTB3_9NOCA</name>
<sequence length="176" mass="18996">MVSTFDIHVRPRLDGDMPALLRILQRSHELFGYPVRATVVRADWLAVSDELGAWVAEHDGAVVGHIALHPTATPGHDAGEDEASAQWQRATGVTADRLAVVSRFVTDGSVRGSGTLLLDQAVKAAGEAGRVPVLLVEPNGDALGFYRRRGWREIGTAVQQWGEHRVEAVLMVAPGH</sequence>
<dbReference type="SUPFAM" id="SSF55729">
    <property type="entry name" value="Acyl-CoA N-acyltransferases (Nat)"/>
    <property type="match status" value="1"/>
</dbReference>
<proteinExistence type="predicted"/>
<protein>
    <recommendedName>
        <fullName evidence="3">N-acetyltransferase domain-containing protein</fullName>
    </recommendedName>
</protein>
<comment type="caution">
    <text evidence="4">The sequence shown here is derived from an EMBL/GenBank/DDBJ whole genome shotgun (WGS) entry which is preliminary data.</text>
</comment>
<organism evidence="4 5">
    <name type="scientific">Rhodococcoides trifolii</name>
    <dbReference type="NCBI Taxonomy" id="908250"/>
    <lineage>
        <taxon>Bacteria</taxon>
        <taxon>Bacillati</taxon>
        <taxon>Actinomycetota</taxon>
        <taxon>Actinomycetes</taxon>
        <taxon>Mycobacteriales</taxon>
        <taxon>Nocardiaceae</taxon>
        <taxon>Rhodococcoides</taxon>
    </lineage>
</organism>
<dbReference type="EMBL" id="BMCU01000001">
    <property type="protein sequence ID" value="GGF98936.1"/>
    <property type="molecule type" value="Genomic_DNA"/>
</dbReference>
<dbReference type="RefSeq" id="WP_188543640.1">
    <property type="nucleotide sequence ID" value="NZ_BMCU01000001.1"/>
</dbReference>
<keyword evidence="2" id="KW-0012">Acyltransferase</keyword>
<reference evidence="4" key="1">
    <citation type="journal article" date="2014" name="Int. J. Syst. Evol. Microbiol.">
        <title>Complete genome sequence of Corynebacterium casei LMG S-19264T (=DSM 44701T), isolated from a smear-ripened cheese.</title>
        <authorList>
            <consortium name="US DOE Joint Genome Institute (JGI-PGF)"/>
            <person name="Walter F."/>
            <person name="Albersmeier A."/>
            <person name="Kalinowski J."/>
            <person name="Ruckert C."/>
        </authorList>
    </citation>
    <scope>NUCLEOTIDE SEQUENCE</scope>
    <source>
        <strain evidence="4">CCM 7905</strain>
    </source>
</reference>